<dbReference type="Pfam" id="PF12056">
    <property type="entry name" value="DUF3537"/>
    <property type="match status" value="2"/>
</dbReference>
<evidence type="ECO:0000256" key="1">
    <source>
        <dbReference type="SAM" id="Phobius"/>
    </source>
</evidence>
<dbReference type="InterPro" id="IPR021924">
    <property type="entry name" value="DUF3537"/>
</dbReference>
<proteinExistence type="predicted"/>
<dbReference type="PANTHER" id="PTHR31963:SF16">
    <property type="entry name" value="OS06G0635200 PROTEIN"/>
    <property type="match status" value="1"/>
</dbReference>
<feature type="transmembrane region" description="Helical" evidence="1">
    <location>
        <begin position="103"/>
        <end position="124"/>
    </location>
</feature>
<keyword evidence="1" id="KW-0472">Membrane</keyword>
<keyword evidence="3" id="KW-1185">Reference proteome</keyword>
<accession>A0AAV9DYY7</accession>
<evidence type="ECO:0000313" key="2">
    <source>
        <dbReference type="EMBL" id="KAK1306425.1"/>
    </source>
</evidence>
<keyword evidence="1" id="KW-0812">Transmembrane</keyword>
<dbReference type="AlphaFoldDB" id="A0AAV9DYY7"/>
<name>A0AAV9DYY7_ACOCL</name>
<protein>
    <submittedName>
        <fullName evidence="2">Uncharacterized protein</fullName>
    </submittedName>
</protein>
<feature type="transmembrane region" description="Helical" evidence="1">
    <location>
        <begin position="244"/>
        <end position="262"/>
    </location>
</feature>
<comment type="caution">
    <text evidence="2">The sequence shown here is derived from an EMBL/GenBank/DDBJ whole genome shotgun (WGS) entry which is preliminary data.</text>
</comment>
<organism evidence="2 3">
    <name type="scientific">Acorus calamus</name>
    <name type="common">Sweet flag</name>
    <dbReference type="NCBI Taxonomy" id="4465"/>
    <lineage>
        <taxon>Eukaryota</taxon>
        <taxon>Viridiplantae</taxon>
        <taxon>Streptophyta</taxon>
        <taxon>Embryophyta</taxon>
        <taxon>Tracheophyta</taxon>
        <taxon>Spermatophyta</taxon>
        <taxon>Magnoliopsida</taxon>
        <taxon>Liliopsida</taxon>
        <taxon>Acoraceae</taxon>
        <taxon>Acorus</taxon>
    </lineage>
</organism>
<dbReference type="EMBL" id="JAUJYO010000010">
    <property type="protein sequence ID" value="KAK1306425.1"/>
    <property type="molecule type" value="Genomic_DNA"/>
</dbReference>
<evidence type="ECO:0000313" key="3">
    <source>
        <dbReference type="Proteomes" id="UP001180020"/>
    </source>
</evidence>
<reference evidence="2" key="2">
    <citation type="submission" date="2023-06" db="EMBL/GenBank/DDBJ databases">
        <authorList>
            <person name="Ma L."/>
            <person name="Liu K.-W."/>
            <person name="Li Z."/>
            <person name="Hsiao Y.-Y."/>
            <person name="Qi Y."/>
            <person name="Fu T."/>
            <person name="Tang G."/>
            <person name="Zhang D."/>
            <person name="Sun W.-H."/>
            <person name="Liu D.-K."/>
            <person name="Li Y."/>
            <person name="Chen G.-Z."/>
            <person name="Liu X.-D."/>
            <person name="Liao X.-Y."/>
            <person name="Jiang Y.-T."/>
            <person name="Yu X."/>
            <person name="Hao Y."/>
            <person name="Huang J."/>
            <person name="Zhao X.-W."/>
            <person name="Ke S."/>
            <person name="Chen Y.-Y."/>
            <person name="Wu W.-L."/>
            <person name="Hsu J.-L."/>
            <person name="Lin Y.-F."/>
            <person name="Huang M.-D."/>
            <person name="Li C.-Y."/>
            <person name="Huang L."/>
            <person name="Wang Z.-W."/>
            <person name="Zhao X."/>
            <person name="Zhong W.-Y."/>
            <person name="Peng D.-H."/>
            <person name="Ahmad S."/>
            <person name="Lan S."/>
            <person name="Zhang J.-S."/>
            <person name="Tsai W.-C."/>
            <person name="Van De Peer Y."/>
            <person name="Liu Z.-J."/>
        </authorList>
    </citation>
    <scope>NUCLEOTIDE SEQUENCE</scope>
    <source>
        <strain evidence="2">CP</strain>
        <tissue evidence="2">Leaves</tissue>
    </source>
</reference>
<feature type="transmembrane region" description="Helical" evidence="1">
    <location>
        <begin position="299"/>
        <end position="321"/>
    </location>
</feature>
<reference evidence="2" key="1">
    <citation type="journal article" date="2023" name="Nat. Commun.">
        <title>Diploid and tetraploid genomes of Acorus and the evolution of monocots.</title>
        <authorList>
            <person name="Ma L."/>
            <person name="Liu K.W."/>
            <person name="Li Z."/>
            <person name="Hsiao Y.Y."/>
            <person name="Qi Y."/>
            <person name="Fu T."/>
            <person name="Tang G.D."/>
            <person name="Zhang D."/>
            <person name="Sun W.H."/>
            <person name="Liu D.K."/>
            <person name="Li Y."/>
            <person name="Chen G.Z."/>
            <person name="Liu X.D."/>
            <person name="Liao X.Y."/>
            <person name="Jiang Y.T."/>
            <person name="Yu X."/>
            <person name="Hao Y."/>
            <person name="Huang J."/>
            <person name="Zhao X.W."/>
            <person name="Ke S."/>
            <person name="Chen Y.Y."/>
            <person name="Wu W.L."/>
            <person name="Hsu J.L."/>
            <person name="Lin Y.F."/>
            <person name="Huang M.D."/>
            <person name="Li C.Y."/>
            <person name="Huang L."/>
            <person name="Wang Z.W."/>
            <person name="Zhao X."/>
            <person name="Zhong W.Y."/>
            <person name="Peng D.H."/>
            <person name="Ahmad S."/>
            <person name="Lan S."/>
            <person name="Zhang J.S."/>
            <person name="Tsai W.C."/>
            <person name="Van de Peer Y."/>
            <person name="Liu Z.J."/>
        </authorList>
    </citation>
    <scope>NUCLEOTIDE SEQUENCE</scope>
    <source>
        <strain evidence="2">CP</strain>
    </source>
</reference>
<feature type="transmembrane region" description="Helical" evidence="1">
    <location>
        <begin position="136"/>
        <end position="156"/>
    </location>
</feature>
<keyword evidence="1" id="KW-1133">Transmembrane helix</keyword>
<sequence length="423" mass="48735">MTRDNKEPLITHLKDFHKQSLESQKSPKRPNFSHLVFSVFHQNQSPLMAGGNNEPLITTTTTNNNNNMYERCASHAGDELKSFRTCLRWMCIDAKNHLSRSSLLSWTVFIIFSVVVPSLSHFVLSYSAPRKSFDSVVQLSLSAVSALSFITLSWFVRRFGLRRVLFIDMLCKESEMVRESYVEELQKSFDLLLCFVLPCFLTECAYKIWWYCYCAGRIPFMRNHLARKVMACAFELWSWTYRTSTFFLLCVLFHLVCHLQILRLQDFASAFQDDESNVALVLKEHLRIRRKLRVISHRFRVFIVVCLMIVTVSLFATLLVATRSHAEVNFFTSGELATDTEGGNLYNSDDDIPVEDATENTNVVIPRVNSFSFQQRQALVTYLENNRAGITVFGCMMDRAWLHAVFGVEFALVLWLLGKTIGI</sequence>
<feature type="transmembrane region" description="Helical" evidence="1">
    <location>
        <begin position="191"/>
        <end position="211"/>
    </location>
</feature>
<dbReference type="PANTHER" id="PTHR31963">
    <property type="entry name" value="RAS GUANINE NUCLEOTIDE EXCHANGE FACTOR K"/>
    <property type="match status" value="1"/>
</dbReference>
<dbReference type="Proteomes" id="UP001180020">
    <property type="component" value="Unassembled WGS sequence"/>
</dbReference>
<gene>
    <name evidence="2" type="ORF">QJS10_CPA10g01940</name>
</gene>
<feature type="transmembrane region" description="Helical" evidence="1">
    <location>
        <begin position="400"/>
        <end position="418"/>
    </location>
</feature>